<proteinExistence type="predicted"/>
<comment type="caution">
    <text evidence="1">The sequence shown here is derived from an EMBL/GenBank/DDBJ whole genome shotgun (WGS) entry which is preliminary data.</text>
</comment>
<dbReference type="OrthoDB" id="2215761at2"/>
<dbReference type="RefSeq" id="WP_075105637.1">
    <property type="nucleotide sequence ID" value="NZ_MSJM01000013.1"/>
</dbReference>
<dbReference type="AlphaFoldDB" id="A0A1Q8E577"/>
<dbReference type="Proteomes" id="UP000186890">
    <property type="component" value="Unassembled WGS sequence"/>
</dbReference>
<protein>
    <submittedName>
        <fullName evidence="1">Uncharacterized protein</fullName>
    </submittedName>
</protein>
<evidence type="ECO:0000313" key="2">
    <source>
        <dbReference type="Proteomes" id="UP000186890"/>
    </source>
</evidence>
<dbReference type="EMBL" id="MSJM01000013">
    <property type="protein sequence ID" value="OLF46938.1"/>
    <property type="molecule type" value="Genomic_DNA"/>
</dbReference>
<gene>
    <name evidence="1" type="ORF">BU202_10100</name>
</gene>
<keyword evidence="2" id="KW-1185">Reference proteome</keyword>
<reference evidence="2" key="1">
    <citation type="submission" date="2016-12" db="EMBL/GenBank/DDBJ databases">
        <authorList>
            <person name="Gulvik C.A."/>
        </authorList>
    </citation>
    <scope>NUCLEOTIDE SEQUENCE [LARGE SCALE GENOMIC DNA]</scope>
    <source>
        <strain evidence="2">NED12-00049-6B</strain>
    </source>
</reference>
<evidence type="ECO:0000313" key="1">
    <source>
        <dbReference type="EMBL" id="OLF46938.1"/>
    </source>
</evidence>
<sequence length="256" mass="29310">MAREPQKRLIELYEKGVLTKEEARACFLEFDEEPDFLVEEEKPRLSFTLPSLKIFSSSKLKQDYAFSDIESLFISVSEGKLAFVKNKADQVQIQLVYPQQTNQAFLPQIYVENKGLHFASNLPCQMTVSLPDQWMSILNLELGRADARLDYLPFEDVSIHSATDKKQQDIRITAMNHMSQHLFLQLVEAPIYLQVPKHQGLRGKVESSVGQLVINKKKKTSPYFCEKKGDNLLHLHIKTVTSPIIVKGVQHAIRIL</sequence>
<organism evidence="1 2">
    <name type="scientific">Streptococcus cuniculi</name>
    <dbReference type="NCBI Taxonomy" id="1432788"/>
    <lineage>
        <taxon>Bacteria</taxon>
        <taxon>Bacillati</taxon>
        <taxon>Bacillota</taxon>
        <taxon>Bacilli</taxon>
        <taxon>Lactobacillales</taxon>
        <taxon>Streptococcaceae</taxon>
        <taxon>Streptococcus</taxon>
    </lineage>
</organism>
<name>A0A1Q8E577_9STRE</name>
<accession>A0A1Q8E577</accession>